<evidence type="ECO:0000259" key="9">
    <source>
        <dbReference type="Pfam" id="PF01163"/>
    </source>
</evidence>
<evidence type="ECO:0000313" key="11">
    <source>
        <dbReference type="Proteomes" id="UP001595724"/>
    </source>
</evidence>
<reference evidence="11" key="1">
    <citation type="journal article" date="2019" name="Int. J. Syst. Evol. Microbiol.">
        <title>The Global Catalogue of Microorganisms (GCM) 10K type strain sequencing project: providing services to taxonomists for standard genome sequencing and annotation.</title>
        <authorList>
            <consortium name="The Broad Institute Genomics Platform"/>
            <consortium name="The Broad Institute Genome Sequencing Center for Infectious Disease"/>
            <person name="Wu L."/>
            <person name="Ma J."/>
        </authorList>
    </citation>
    <scope>NUCLEOTIDE SEQUENCE [LARGE SCALE GENOMIC DNA]</scope>
    <source>
        <strain evidence="11">KCTC 42211</strain>
    </source>
</reference>
<keyword evidence="4" id="KW-0547">Nucleotide-binding</keyword>
<keyword evidence="3" id="KW-0808">Transferase</keyword>
<dbReference type="InterPro" id="IPR052396">
    <property type="entry name" value="Meiotic_Drive_Suppr_Kinase"/>
</dbReference>
<name>A0ABV7UV32_9GAMM</name>
<feature type="domain" description="RIO-type" evidence="9">
    <location>
        <begin position="47"/>
        <end position="165"/>
    </location>
</feature>
<keyword evidence="6" id="KW-0067">ATP-binding</keyword>
<evidence type="ECO:0000256" key="6">
    <source>
        <dbReference type="ARBA" id="ARBA00022840"/>
    </source>
</evidence>
<dbReference type="Gene3D" id="1.10.510.10">
    <property type="entry name" value="Transferase(Phosphotransferase) domain 1"/>
    <property type="match status" value="1"/>
</dbReference>
<comment type="catalytic activity">
    <reaction evidence="7">
        <text>L-threonyl-[protein] + ATP = O-phospho-L-threonyl-[protein] + ADP + H(+)</text>
        <dbReference type="Rhea" id="RHEA:46608"/>
        <dbReference type="Rhea" id="RHEA-COMP:11060"/>
        <dbReference type="Rhea" id="RHEA-COMP:11605"/>
        <dbReference type="ChEBI" id="CHEBI:15378"/>
        <dbReference type="ChEBI" id="CHEBI:30013"/>
        <dbReference type="ChEBI" id="CHEBI:30616"/>
        <dbReference type="ChEBI" id="CHEBI:61977"/>
        <dbReference type="ChEBI" id="CHEBI:456216"/>
        <dbReference type="EC" id="2.7.11.1"/>
    </reaction>
</comment>
<comment type="caution">
    <text evidence="10">The sequence shown here is derived from an EMBL/GenBank/DDBJ whole genome shotgun (WGS) entry which is preliminary data.</text>
</comment>
<sequence length="221" mass="24170">MTHCPLTLPSWPDADARILKRGTRFLEPDVYVARLCRQPAVFKDYRRYRRTPLSPLARLLVRREARMLQRLSGWGYAPALLGTVGGLVLGMEFIEGHALGSNVAVVSDDVFRRLKAAVAALHAAGIAHNDLHGSNILVSGDMPRVVDFASALPMPAWLARSAFGRQLRRSDLANVVKLQSRLTGTAPSAVEAAMLAEPGWVRSIRGAWKRLYRGVPAKAGA</sequence>
<evidence type="ECO:0000256" key="7">
    <source>
        <dbReference type="ARBA" id="ARBA00047899"/>
    </source>
</evidence>
<dbReference type="InterPro" id="IPR018934">
    <property type="entry name" value="RIO_dom"/>
</dbReference>
<dbReference type="Proteomes" id="UP001595724">
    <property type="component" value="Unassembled WGS sequence"/>
</dbReference>
<dbReference type="PANTHER" id="PTHR37171">
    <property type="entry name" value="SERINE/THREONINE-PROTEIN KINASE YRZF-RELATED"/>
    <property type="match status" value="1"/>
</dbReference>
<accession>A0ABV7UV32</accession>
<dbReference type="RefSeq" id="WP_386709672.1">
    <property type="nucleotide sequence ID" value="NZ_JBHRYF010000008.1"/>
</dbReference>
<evidence type="ECO:0000256" key="3">
    <source>
        <dbReference type="ARBA" id="ARBA00022679"/>
    </source>
</evidence>
<dbReference type="Pfam" id="PF01163">
    <property type="entry name" value="RIO1"/>
    <property type="match status" value="1"/>
</dbReference>
<evidence type="ECO:0000256" key="2">
    <source>
        <dbReference type="ARBA" id="ARBA00022527"/>
    </source>
</evidence>
<organism evidence="10 11">
    <name type="scientific">Luteimonas notoginsengisoli</name>
    <dbReference type="NCBI Taxonomy" id="1578200"/>
    <lineage>
        <taxon>Bacteria</taxon>
        <taxon>Pseudomonadati</taxon>
        <taxon>Pseudomonadota</taxon>
        <taxon>Gammaproteobacteria</taxon>
        <taxon>Lysobacterales</taxon>
        <taxon>Lysobacteraceae</taxon>
        <taxon>Luteimonas</taxon>
    </lineage>
</organism>
<comment type="catalytic activity">
    <reaction evidence="8">
        <text>L-seryl-[protein] + ATP = O-phospho-L-seryl-[protein] + ADP + H(+)</text>
        <dbReference type="Rhea" id="RHEA:17989"/>
        <dbReference type="Rhea" id="RHEA-COMP:9863"/>
        <dbReference type="Rhea" id="RHEA-COMP:11604"/>
        <dbReference type="ChEBI" id="CHEBI:15378"/>
        <dbReference type="ChEBI" id="CHEBI:29999"/>
        <dbReference type="ChEBI" id="CHEBI:30616"/>
        <dbReference type="ChEBI" id="CHEBI:83421"/>
        <dbReference type="ChEBI" id="CHEBI:456216"/>
        <dbReference type="EC" id="2.7.11.1"/>
    </reaction>
</comment>
<evidence type="ECO:0000313" key="10">
    <source>
        <dbReference type="EMBL" id="MFC3660363.1"/>
    </source>
</evidence>
<dbReference type="GO" id="GO:0016301">
    <property type="term" value="F:kinase activity"/>
    <property type="evidence" value="ECO:0007669"/>
    <property type="project" value="UniProtKB-KW"/>
</dbReference>
<dbReference type="EC" id="2.7.11.1" evidence="1"/>
<protein>
    <recommendedName>
        <fullName evidence="1">non-specific serine/threonine protein kinase</fullName>
        <ecNumber evidence="1">2.7.11.1</ecNumber>
    </recommendedName>
</protein>
<dbReference type="SUPFAM" id="SSF56112">
    <property type="entry name" value="Protein kinase-like (PK-like)"/>
    <property type="match status" value="1"/>
</dbReference>
<evidence type="ECO:0000256" key="5">
    <source>
        <dbReference type="ARBA" id="ARBA00022777"/>
    </source>
</evidence>
<keyword evidence="5 10" id="KW-0418">Kinase</keyword>
<keyword evidence="11" id="KW-1185">Reference proteome</keyword>
<evidence type="ECO:0000256" key="4">
    <source>
        <dbReference type="ARBA" id="ARBA00022741"/>
    </source>
</evidence>
<evidence type="ECO:0000256" key="8">
    <source>
        <dbReference type="ARBA" id="ARBA00048679"/>
    </source>
</evidence>
<evidence type="ECO:0000256" key="1">
    <source>
        <dbReference type="ARBA" id="ARBA00012513"/>
    </source>
</evidence>
<keyword evidence="2" id="KW-0723">Serine/threonine-protein kinase</keyword>
<dbReference type="PANTHER" id="PTHR37171:SF1">
    <property type="entry name" value="SERINE_THREONINE-PROTEIN KINASE YRZF-RELATED"/>
    <property type="match status" value="1"/>
</dbReference>
<dbReference type="InterPro" id="IPR011009">
    <property type="entry name" value="Kinase-like_dom_sf"/>
</dbReference>
<gene>
    <name evidence="10" type="ORF">ACFOM9_09830</name>
</gene>
<proteinExistence type="predicted"/>
<dbReference type="EMBL" id="JBHRYF010000008">
    <property type="protein sequence ID" value="MFC3660363.1"/>
    <property type="molecule type" value="Genomic_DNA"/>
</dbReference>